<dbReference type="Gene3D" id="1.50.10.10">
    <property type="match status" value="1"/>
</dbReference>
<evidence type="ECO:0000313" key="4">
    <source>
        <dbReference type="Proteomes" id="UP000247973"/>
    </source>
</evidence>
<evidence type="ECO:0000259" key="2">
    <source>
        <dbReference type="Pfam" id="PF12439"/>
    </source>
</evidence>
<sequence>MEFLLKKFLNLGCIYFNSFTLLNKTLLYTMSYLNFNKDELVNLQYSLHREILSTNRAGAYMSTTIVGCNTRKYHGLLVCPIEKFNGESYVLLSSLDETVIQHDQSFNLGIHQYPGGIYNPRGHKYIIDFEFEPTPTLVYRVGGVVLKKEFLMEHNADRILIKYTLLEAHSDTKLRLRPFLAFRSRHKLSKANLFVNTDTDKIENGIASRLYTEFPTLNMQLSKKNEFVENPDWYYNIEYSEEKERGYDFQEDLFTPGYLEMPIKKGESIVFSASLKEEKVKTLADAFEKGVASRPPKDSFLNCLKNSATQFIVQQGKDTEVIAGYPWFGRWGRDTFIALPGLTLAANYDLESCKGVLDTMSGEVNNGLFPNIGKSDHAAYNSVDAPMWYFWAIQKYAEATKDQKTVWKAYGEKMKAVLSAFRSGVNEHILMHENGLIWAGQEGKALTWMDAVVEEGPVTPRRGYAVEINALWYNAIRFTIELAEANGDKEFVKDWKDLADRIEESYVSTFWNEDLGYLADYVDEKGQNLDIRSNQVIATSLPYSPVSDEIKSNVLNVIKRELLTFKGLRTLSPGHVDYKGIYSGDQRTRDLAYHQGTVWVWQLSHYIEANFKLYGDAFYGDAKWIVEHFEEDMTDYGICSIAEVYDGNPPHHPGGSISQAWSVSEVLRILQMMEQHKKQDKKK</sequence>
<keyword evidence="4" id="KW-1185">Reference proteome</keyword>
<feature type="domain" description="Glycogen debranching enzyme C-terminal" evidence="1">
    <location>
        <begin position="307"/>
        <end position="668"/>
    </location>
</feature>
<dbReference type="GO" id="GO:0004135">
    <property type="term" value="F:amylo-alpha-1,6-glucosidase activity"/>
    <property type="evidence" value="ECO:0007669"/>
    <property type="project" value="InterPro"/>
</dbReference>
<dbReference type="GO" id="GO:0005980">
    <property type="term" value="P:glycogen catabolic process"/>
    <property type="evidence" value="ECO:0007669"/>
    <property type="project" value="InterPro"/>
</dbReference>
<gene>
    <name evidence="3" type="ORF">CLV62_10934</name>
</gene>
<evidence type="ECO:0000313" key="3">
    <source>
        <dbReference type="EMBL" id="PXV64708.1"/>
    </source>
</evidence>
<dbReference type="InterPro" id="IPR032790">
    <property type="entry name" value="GDE_C"/>
</dbReference>
<dbReference type="Pfam" id="PF12439">
    <property type="entry name" value="GDE_N"/>
    <property type="match status" value="1"/>
</dbReference>
<name>A0A2V3PRD8_9BACT</name>
<dbReference type="GO" id="GO:0004134">
    <property type="term" value="F:4-alpha-glucanotransferase activity"/>
    <property type="evidence" value="ECO:0007669"/>
    <property type="project" value="InterPro"/>
</dbReference>
<dbReference type="PANTHER" id="PTHR10569">
    <property type="entry name" value="GLYCOGEN DEBRANCHING ENZYME"/>
    <property type="match status" value="1"/>
</dbReference>
<dbReference type="SUPFAM" id="SSF48208">
    <property type="entry name" value="Six-hairpin glycosidases"/>
    <property type="match status" value="1"/>
</dbReference>
<dbReference type="EMBL" id="QICL01000009">
    <property type="protein sequence ID" value="PXV64708.1"/>
    <property type="molecule type" value="Genomic_DNA"/>
</dbReference>
<dbReference type="InterPro" id="IPR006451">
    <property type="entry name" value="Glycogen_debranch_arc"/>
</dbReference>
<feature type="domain" description="Glycogen debranching enzyme bacterial and archaeal type N-terminal" evidence="2">
    <location>
        <begin position="49"/>
        <end position="269"/>
    </location>
</feature>
<reference evidence="3 4" key="1">
    <citation type="submission" date="2018-03" db="EMBL/GenBank/DDBJ databases">
        <title>Genomic Encyclopedia of Archaeal and Bacterial Type Strains, Phase II (KMG-II): from individual species to whole genera.</title>
        <authorList>
            <person name="Goeker M."/>
        </authorList>
    </citation>
    <scope>NUCLEOTIDE SEQUENCE [LARGE SCALE GENOMIC DNA]</scope>
    <source>
        <strain evidence="3 4">DSM 100214</strain>
    </source>
</reference>
<accession>A0A2V3PRD8</accession>
<dbReference type="PANTHER" id="PTHR10569:SF2">
    <property type="entry name" value="GLYCOGEN DEBRANCHING ENZYME"/>
    <property type="match status" value="1"/>
</dbReference>
<dbReference type="Pfam" id="PF06202">
    <property type="entry name" value="GDE_C"/>
    <property type="match status" value="1"/>
</dbReference>
<dbReference type="InterPro" id="IPR010401">
    <property type="entry name" value="AGL/Gdb1"/>
</dbReference>
<protein>
    <submittedName>
        <fullName evidence="3">Putative glycogen debranching enzyme</fullName>
    </submittedName>
</protein>
<dbReference type="InterPro" id="IPR012341">
    <property type="entry name" value="6hp_glycosidase-like_sf"/>
</dbReference>
<organism evidence="3 4">
    <name type="scientific">Dysgonomonas alginatilytica</name>
    <dbReference type="NCBI Taxonomy" id="1605892"/>
    <lineage>
        <taxon>Bacteria</taxon>
        <taxon>Pseudomonadati</taxon>
        <taxon>Bacteroidota</taxon>
        <taxon>Bacteroidia</taxon>
        <taxon>Bacteroidales</taxon>
        <taxon>Dysgonomonadaceae</taxon>
        <taxon>Dysgonomonas</taxon>
    </lineage>
</organism>
<dbReference type="NCBIfam" id="TIGR01561">
    <property type="entry name" value="gde_arch"/>
    <property type="match status" value="1"/>
</dbReference>
<evidence type="ECO:0000259" key="1">
    <source>
        <dbReference type="Pfam" id="PF06202"/>
    </source>
</evidence>
<comment type="caution">
    <text evidence="3">The sequence shown here is derived from an EMBL/GenBank/DDBJ whole genome shotgun (WGS) entry which is preliminary data.</text>
</comment>
<proteinExistence type="predicted"/>
<dbReference type="InterPro" id="IPR024742">
    <property type="entry name" value="Glycogen_debranch_N"/>
</dbReference>
<dbReference type="Proteomes" id="UP000247973">
    <property type="component" value="Unassembled WGS sequence"/>
</dbReference>
<dbReference type="AlphaFoldDB" id="A0A2V3PRD8"/>
<dbReference type="InterPro" id="IPR008928">
    <property type="entry name" value="6-hairpin_glycosidase_sf"/>
</dbReference>